<dbReference type="EMBL" id="JAOPHQ010003429">
    <property type="protein sequence ID" value="KAK0143188.1"/>
    <property type="molecule type" value="Genomic_DNA"/>
</dbReference>
<dbReference type="Proteomes" id="UP001174136">
    <property type="component" value="Unassembled WGS sequence"/>
</dbReference>
<proteinExistence type="predicted"/>
<dbReference type="InterPro" id="IPR036397">
    <property type="entry name" value="RNaseH_sf"/>
</dbReference>
<evidence type="ECO:0000259" key="1">
    <source>
        <dbReference type="Pfam" id="PF13358"/>
    </source>
</evidence>
<organism evidence="2 3">
    <name type="scientific">Merluccius polli</name>
    <name type="common">Benguela hake</name>
    <name type="synonym">Merluccius cadenati</name>
    <dbReference type="NCBI Taxonomy" id="89951"/>
    <lineage>
        <taxon>Eukaryota</taxon>
        <taxon>Metazoa</taxon>
        <taxon>Chordata</taxon>
        <taxon>Craniata</taxon>
        <taxon>Vertebrata</taxon>
        <taxon>Euteleostomi</taxon>
        <taxon>Actinopterygii</taxon>
        <taxon>Neopterygii</taxon>
        <taxon>Teleostei</taxon>
        <taxon>Neoteleostei</taxon>
        <taxon>Acanthomorphata</taxon>
        <taxon>Zeiogadaria</taxon>
        <taxon>Gadariae</taxon>
        <taxon>Gadiformes</taxon>
        <taxon>Gadoidei</taxon>
        <taxon>Merlucciidae</taxon>
        <taxon>Merluccius</taxon>
    </lineage>
</organism>
<evidence type="ECO:0000313" key="3">
    <source>
        <dbReference type="Proteomes" id="UP001174136"/>
    </source>
</evidence>
<feature type="domain" description="Tc1-like transposase DDE" evidence="1">
    <location>
        <begin position="15"/>
        <end position="63"/>
    </location>
</feature>
<comment type="caution">
    <text evidence="2">The sequence shown here is derived from an EMBL/GenBank/DDBJ whole genome shotgun (WGS) entry which is preliminary data.</text>
</comment>
<gene>
    <name evidence="2" type="primary">TCB2_4</name>
    <name evidence="2" type="ORF">N1851_018680</name>
</gene>
<accession>A0AA47MMM2</accession>
<protein>
    <submittedName>
        <fullName evidence="2">Transposable element Tcb2 transposase</fullName>
    </submittedName>
</protein>
<dbReference type="AlphaFoldDB" id="A0AA47MMM2"/>
<dbReference type="GO" id="GO:0003676">
    <property type="term" value="F:nucleic acid binding"/>
    <property type="evidence" value="ECO:0007669"/>
    <property type="project" value="InterPro"/>
</dbReference>
<dbReference type="InterPro" id="IPR038717">
    <property type="entry name" value="Tc1-like_DDE_dom"/>
</dbReference>
<reference evidence="2" key="1">
    <citation type="journal article" date="2023" name="Front. Mar. Sci.">
        <title>A new Merluccius polli reference genome to investigate the effects of global change in West African waters.</title>
        <authorList>
            <person name="Mateo J.L."/>
            <person name="Blanco-Fernandez C."/>
            <person name="Garcia-Vazquez E."/>
            <person name="Machado-Schiaffino G."/>
        </authorList>
    </citation>
    <scope>NUCLEOTIDE SEQUENCE</scope>
    <source>
        <strain evidence="2">C29</strain>
        <tissue evidence="2">Fin</tissue>
    </source>
</reference>
<dbReference type="Gene3D" id="3.30.420.10">
    <property type="entry name" value="Ribonuclease H-like superfamily/Ribonuclease H"/>
    <property type="match status" value="1"/>
</dbReference>
<name>A0AA47MMM2_MERPO</name>
<keyword evidence="3" id="KW-1185">Reference proteome</keyword>
<evidence type="ECO:0000313" key="2">
    <source>
        <dbReference type="EMBL" id="KAK0143188.1"/>
    </source>
</evidence>
<dbReference type="Pfam" id="PF13358">
    <property type="entry name" value="DDE_3"/>
    <property type="match status" value="1"/>
</dbReference>
<sequence length="295" mass="33966">MTTVYPSSDGYFQQDNAPCHKARIISDWFLEHDNEFTVLKWPPQSPDLNPIEHLWDVVEREIRIMDVQPTNLQQLRDAIMSIWTKLSEECFQYLVESVPRRIKAVLKAKGGPTRDNQCSSVRPCQHKCALALTGPGTMQSGAHQHVHLGLEAGHSLSVWAVSCLTWWSVIEELHRELCCRPFLFTLYTTDFQYKSESCHLQNFSDDDAVVGCIRGGGEGEYRALVDNFVEWSEQNHLRLNVNKTREMVIDFGRKKRMPSQPLRIRGEVVEEVKDYKYLGVVIDNILDWKSNTEAV</sequence>